<proteinExistence type="predicted"/>
<dbReference type="GO" id="GO:0006808">
    <property type="term" value="P:regulation of nitrogen utilization"/>
    <property type="evidence" value="ECO:0007669"/>
    <property type="project" value="InterPro"/>
</dbReference>
<dbReference type="InterPro" id="IPR011322">
    <property type="entry name" value="N-reg_PII-like_a/b"/>
</dbReference>
<dbReference type="SMART" id="SM00938">
    <property type="entry name" value="P-II"/>
    <property type="match status" value="1"/>
</dbReference>
<dbReference type="PROSITE" id="PS51343">
    <property type="entry name" value="PII_GLNB_DOM"/>
    <property type="match status" value="1"/>
</dbReference>
<dbReference type="InterPro" id="IPR015867">
    <property type="entry name" value="N-reg_PII/ATP_PRibTrfase_C"/>
</dbReference>
<reference evidence="1 2" key="1">
    <citation type="submission" date="2019-03" db="EMBL/GenBank/DDBJ databases">
        <title>Genomic Encyclopedia of Type Strains, Phase IV (KMG-IV): sequencing the most valuable type-strain genomes for metagenomic binning, comparative biology and taxonomic classification.</title>
        <authorList>
            <person name="Goeker M."/>
        </authorList>
    </citation>
    <scope>NUCLEOTIDE SEQUENCE [LARGE SCALE GENOMIC DNA]</scope>
    <source>
        <strain evidence="1 2">DSM 24591</strain>
    </source>
</reference>
<dbReference type="PANTHER" id="PTHR30115">
    <property type="entry name" value="NITROGEN REGULATORY PROTEIN P-II"/>
    <property type="match status" value="1"/>
</dbReference>
<dbReference type="RefSeq" id="WP_132582500.1">
    <property type="nucleotide sequence ID" value="NZ_SMAJ01000007.1"/>
</dbReference>
<evidence type="ECO:0000313" key="1">
    <source>
        <dbReference type="EMBL" id="TCT07034.1"/>
    </source>
</evidence>
<comment type="caution">
    <text evidence="1">The sequence shown here is derived from an EMBL/GenBank/DDBJ whole genome shotgun (WGS) entry which is preliminary data.</text>
</comment>
<evidence type="ECO:0000313" key="2">
    <source>
        <dbReference type="Proteomes" id="UP000295525"/>
    </source>
</evidence>
<dbReference type="GO" id="GO:0030234">
    <property type="term" value="F:enzyme regulator activity"/>
    <property type="evidence" value="ECO:0007669"/>
    <property type="project" value="InterPro"/>
</dbReference>
<gene>
    <name evidence="1" type="ORF">EDC26_10790</name>
</gene>
<dbReference type="AlphaFoldDB" id="A0A4R3M1N4"/>
<dbReference type="Proteomes" id="UP000295525">
    <property type="component" value="Unassembled WGS sequence"/>
</dbReference>
<dbReference type="SUPFAM" id="SSF54913">
    <property type="entry name" value="GlnB-like"/>
    <property type="match status" value="1"/>
</dbReference>
<accession>A0A4R3M1N4</accession>
<dbReference type="GO" id="GO:0005829">
    <property type="term" value="C:cytosol"/>
    <property type="evidence" value="ECO:0007669"/>
    <property type="project" value="TreeGrafter"/>
</dbReference>
<dbReference type="Gene3D" id="3.30.70.120">
    <property type="match status" value="1"/>
</dbReference>
<dbReference type="PANTHER" id="PTHR30115:SF11">
    <property type="entry name" value="NITROGEN REGULATORY PROTEIN P-II HOMOLOG"/>
    <property type="match status" value="1"/>
</dbReference>
<dbReference type="OrthoDB" id="8906804at2"/>
<keyword evidence="2" id="KW-1185">Reference proteome</keyword>
<protein>
    <submittedName>
        <fullName evidence="1">Nitrogen regulatory protein P-II family</fullName>
    </submittedName>
</protein>
<name>A0A4R3M1N4_9BURK</name>
<dbReference type="InterPro" id="IPR002187">
    <property type="entry name" value="N-reg_PII"/>
</dbReference>
<organism evidence="1 2">
    <name type="scientific">Paralcaligenes ureilyticus</name>
    <dbReference type="NCBI Taxonomy" id="627131"/>
    <lineage>
        <taxon>Bacteria</taxon>
        <taxon>Pseudomonadati</taxon>
        <taxon>Pseudomonadota</taxon>
        <taxon>Betaproteobacteria</taxon>
        <taxon>Burkholderiales</taxon>
        <taxon>Alcaligenaceae</taxon>
        <taxon>Paralcaligenes</taxon>
    </lineage>
</organism>
<dbReference type="EMBL" id="SMAJ01000007">
    <property type="protein sequence ID" value="TCT07034.1"/>
    <property type="molecule type" value="Genomic_DNA"/>
</dbReference>
<sequence>MSFRYVIAIVQADVLEPLEKRLASIHVPGLTATTVKGYGNYANLFASDWMTEHIKLEIFAEEADIEAITDVIREVAHSDVPGTGVVAVMPVGDFFHIRAGKTQKQTDIERIKV</sequence>
<dbReference type="Pfam" id="PF00543">
    <property type="entry name" value="P-II"/>
    <property type="match status" value="1"/>
</dbReference>
<dbReference type="GO" id="GO:0005524">
    <property type="term" value="F:ATP binding"/>
    <property type="evidence" value="ECO:0007669"/>
    <property type="project" value="TreeGrafter"/>
</dbReference>